<gene>
    <name evidence="2" type="ORF">AAFF_G00228610</name>
</gene>
<proteinExistence type="predicted"/>
<accession>A0AAD7SVI7</accession>
<evidence type="ECO:0000256" key="1">
    <source>
        <dbReference type="SAM" id="MobiDB-lite"/>
    </source>
</evidence>
<keyword evidence="3" id="KW-1185">Reference proteome</keyword>
<feature type="region of interest" description="Disordered" evidence="1">
    <location>
        <begin position="65"/>
        <end position="114"/>
    </location>
</feature>
<dbReference type="AlphaFoldDB" id="A0AAD7SVI7"/>
<comment type="caution">
    <text evidence="2">The sequence shown here is derived from an EMBL/GenBank/DDBJ whole genome shotgun (WGS) entry which is preliminary data.</text>
</comment>
<evidence type="ECO:0000313" key="2">
    <source>
        <dbReference type="EMBL" id="KAJ8409460.1"/>
    </source>
</evidence>
<evidence type="ECO:0000313" key="3">
    <source>
        <dbReference type="Proteomes" id="UP001221898"/>
    </source>
</evidence>
<sequence>MGREERVLGRGSAALLATQKQPHRAQALAGSLSALRVDISDPRSAPKPLNHTCQLQKFQLLTAISGPQNADDDPPPPISLSFPLGTPTLAPAKHRNARATPDHSYYGNKITATE</sequence>
<protein>
    <submittedName>
        <fullName evidence="2">Uncharacterized protein</fullName>
    </submittedName>
</protein>
<reference evidence="2" key="1">
    <citation type="journal article" date="2023" name="Science">
        <title>Genome structures resolve the early diversification of teleost fishes.</title>
        <authorList>
            <person name="Parey E."/>
            <person name="Louis A."/>
            <person name="Montfort J."/>
            <person name="Bouchez O."/>
            <person name="Roques C."/>
            <person name="Iampietro C."/>
            <person name="Lluch J."/>
            <person name="Castinel A."/>
            <person name="Donnadieu C."/>
            <person name="Desvignes T."/>
            <person name="Floi Bucao C."/>
            <person name="Jouanno E."/>
            <person name="Wen M."/>
            <person name="Mejri S."/>
            <person name="Dirks R."/>
            <person name="Jansen H."/>
            <person name="Henkel C."/>
            <person name="Chen W.J."/>
            <person name="Zahm M."/>
            <person name="Cabau C."/>
            <person name="Klopp C."/>
            <person name="Thompson A.W."/>
            <person name="Robinson-Rechavi M."/>
            <person name="Braasch I."/>
            <person name="Lecointre G."/>
            <person name="Bobe J."/>
            <person name="Postlethwait J.H."/>
            <person name="Berthelot C."/>
            <person name="Roest Crollius H."/>
            <person name="Guiguen Y."/>
        </authorList>
    </citation>
    <scope>NUCLEOTIDE SEQUENCE</scope>
    <source>
        <strain evidence="2">NC1722</strain>
    </source>
</reference>
<dbReference type="EMBL" id="JAINUG010000030">
    <property type="protein sequence ID" value="KAJ8409460.1"/>
    <property type="molecule type" value="Genomic_DNA"/>
</dbReference>
<dbReference type="Proteomes" id="UP001221898">
    <property type="component" value="Unassembled WGS sequence"/>
</dbReference>
<organism evidence="2 3">
    <name type="scientific">Aldrovandia affinis</name>
    <dbReference type="NCBI Taxonomy" id="143900"/>
    <lineage>
        <taxon>Eukaryota</taxon>
        <taxon>Metazoa</taxon>
        <taxon>Chordata</taxon>
        <taxon>Craniata</taxon>
        <taxon>Vertebrata</taxon>
        <taxon>Euteleostomi</taxon>
        <taxon>Actinopterygii</taxon>
        <taxon>Neopterygii</taxon>
        <taxon>Teleostei</taxon>
        <taxon>Notacanthiformes</taxon>
        <taxon>Halosauridae</taxon>
        <taxon>Aldrovandia</taxon>
    </lineage>
</organism>
<name>A0AAD7SVI7_9TELE</name>